<sequence>MGPGALPYRECRCVFQLTYTYQAESPALKSQSLIWRWVRDTATTLKIGINRVIRTLKNSR</sequence>
<evidence type="ECO:0000313" key="2">
    <source>
        <dbReference type="Proteomes" id="UP000042738"/>
    </source>
</evidence>
<dbReference type="Proteomes" id="UP000042738">
    <property type="component" value="Chromosome"/>
</dbReference>
<gene>
    <name evidence="1" type="ORF">SYMBAF_09465</name>
</gene>
<dbReference type="InterPro" id="IPR024431">
    <property type="entry name" value="InsA_HTH_dom"/>
</dbReference>
<dbReference type="Pfam" id="PF12759">
    <property type="entry name" value="HTH_Tnp_IS1"/>
    <property type="match status" value="1"/>
</dbReference>
<evidence type="ECO:0000313" key="1">
    <source>
        <dbReference type="EMBL" id="QLH64365.1"/>
    </source>
</evidence>
<accession>A0A7D5NW93</accession>
<organism evidence="1 2">
    <name type="scientific">Serratia symbiotica</name>
    <dbReference type="NCBI Taxonomy" id="138074"/>
    <lineage>
        <taxon>Bacteria</taxon>
        <taxon>Pseudomonadati</taxon>
        <taxon>Pseudomonadota</taxon>
        <taxon>Gammaproteobacteria</taxon>
        <taxon>Enterobacterales</taxon>
        <taxon>Yersiniaceae</taxon>
        <taxon>Serratia</taxon>
    </lineage>
</organism>
<name>A0A7D5NW93_9GAMM</name>
<proteinExistence type="predicted"/>
<dbReference type="AlphaFoldDB" id="A0A7D5NW93"/>
<reference evidence="1 2" key="1">
    <citation type="journal article" date="2014" name="Genome Announc.">
        <title>Whole-Genome Sequence of Serratia symbiotica Strain CWBI-2.3T, a Free-Living Symbiont of the Black Bean Aphid Aphis fabae.</title>
        <authorList>
            <person name="Foray V."/>
            <person name="Grigorescu A.S."/>
            <person name="Sabri A."/>
            <person name="Haubruge E."/>
            <person name="Lognay G."/>
            <person name="Francis F."/>
            <person name="Fauconnier M.L."/>
            <person name="Hance T."/>
            <person name="Thonart P."/>
        </authorList>
    </citation>
    <scope>NUCLEOTIDE SEQUENCE [LARGE SCALE GENOMIC DNA]</scope>
    <source>
        <strain evidence="1">CWBI-2.3</strain>
    </source>
</reference>
<dbReference type="EMBL" id="CP050855">
    <property type="protein sequence ID" value="QLH64365.1"/>
    <property type="molecule type" value="Genomic_DNA"/>
</dbReference>
<protein>
    <submittedName>
        <fullName evidence="1">Uncharacterized protein</fullName>
    </submittedName>
</protein>